<dbReference type="PANTHER" id="PTHR10381:SF70">
    <property type="entry name" value="ATP-DEPENDENT CLP PROTEASE PROTEOLYTIC SUBUNIT"/>
    <property type="match status" value="1"/>
</dbReference>
<evidence type="ECO:0000256" key="3">
    <source>
        <dbReference type="ARBA" id="ARBA00022801"/>
    </source>
</evidence>
<dbReference type="EMBL" id="MN739179">
    <property type="protein sequence ID" value="QHS92454.1"/>
    <property type="molecule type" value="Genomic_DNA"/>
</dbReference>
<dbReference type="GO" id="GO:0006515">
    <property type="term" value="P:protein quality control for misfolded or incompletely synthesized proteins"/>
    <property type="evidence" value="ECO:0007669"/>
    <property type="project" value="TreeGrafter"/>
</dbReference>
<dbReference type="PRINTS" id="PR00127">
    <property type="entry name" value="CLPPROTEASEP"/>
</dbReference>
<dbReference type="AlphaFoldDB" id="A0A6C0BLA4"/>
<evidence type="ECO:0008006" key="6">
    <source>
        <dbReference type="Google" id="ProtNLM"/>
    </source>
</evidence>
<keyword evidence="3" id="KW-0378">Hydrolase</keyword>
<dbReference type="InterPro" id="IPR023562">
    <property type="entry name" value="ClpP/TepA"/>
</dbReference>
<evidence type="ECO:0000256" key="1">
    <source>
        <dbReference type="ARBA" id="ARBA00007039"/>
    </source>
</evidence>
<evidence type="ECO:0000256" key="4">
    <source>
        <dbReference type="SAM" id="MobiDB-lite"/>
    </source>
</evidence>
<feature type="compositionally biased region" description="Acidic residues" evidence="4">
    <location>
        <begin position="34"/>
        <end position="47"/>
    </location>
</feature>
<dbReference type="GO" id="GO:0009368">
    <property type="term" value="C:endopeptidase Clp complex"/>
    <property type="evidence" value="ECO:0007669"/>
    <property type="project" value="TreeGrafter"/>
</dbReference>
<dbReference type="PANTHER" id="PTHR10381">
    <property type="entry name" value="ATP-DEPENDENT CLP PROTEASE PROTEOLYTIC SUBUNIT"/>
    <property type="match status" value="1"/>
</dbReference>
<keyword evidence="2" id="KW-0963">Cytoplasm</keyword>
<feature type="compositionally biased region" description="Basic residues" evidence="4">
    <location>
        <begin position="7"/>
        <end position="25"/>
    </location>
</feature>
<dbReference type="Gene3D" id="3.90.226.10">
    <property type="entry name" value="2-enoyl-CoA Hydratase, Chain A, domain 1"/>
    <property type="match status" value="1"/>
</dbReference>
<evidence type="ECO:0000256" key="2">
    <source>
        <dbReference type="ARBA" id="ARBA00022490"/>
    </source>
</evidence>
<dbReference type="Pfam" id="PF00574">
    <property type="entry name" value="CLP_protease"/>
    <property type="match status" value="1"/>
</dbReference>
<dbReference type="SUPFAM" id="SSF52096">
    <property type="entry name" value="ClpP/crotonase"/>
    <property type="match status" value="1"/>
</dbReference>
<feature type="region of interest" description="Disordered" evidence="4">
    <location>
        <begin position="1"/>
        <end position="48"/>
    </location>
</feature>
<dbReference type="InterPro" id="IPR001907">
    <property type="entry name" value="ClpP"/>
</dbReference>
<reference evidence="5" key="1">
    <citation type="journal article" date="2020" name="Nature">
        <title>Giant virus diversity and host interactions through global metagenomics.</title>
        <authorList>
            <person name="Schulz F."/>
            <person name="Roux S."/>
            <person name="Paez-Espino D."/>
            <person name="Jungbluth S."/>
            <person name="Walsh D.A."/>
            <person name="Denef V.J."/>
            <person name="McMahon K.D."/>
            <person name="Konstantinidis K.T."/>
            <person name="Eloe-Fadrosh E.A."/>
            <person name="Kyrpides N.C."/>
            <person name="Woyke T."/>
        </authorList>
    </citation>
    <scope>NUCLEOTIDE SEQUENCE</scope>
    <source>
        <strain evidence="5">GVMAG-M-3300014204-73</strain>
    </source>
</reference>
<dbReference type="GO" id="GO:0004176">
    <property type="term" value="F:ATP-dependent peptidase activity"/>
    <property type="evidence" value="ECO:0007669"/>
    <property type="project" value="InterPro"/>
</dbReference>
<proteinExistence type="inferred from homology"/>
<comment type="similarity">
    <text evidence="1">Belongs to the peptidase S14 family.</text>
</comment>
<dbReference type="GO" id="GO:0004252">
    <property type="term" value="F:serine-type endopeptidase activity"/>
    <property type="evidence" value="ECO:0007669"/>
    <property type="project" value="InterPro"/>
</dbReference>
<evidence type="ECO:0000313" key="5">
    <source>
        <dbReference type="EMBL" id="QHS92454.1"/>
    </source>
</evidence>
<dbReference type="GO" id="GO:0051117">
    <property type="term" value="F:ATPase binding"/>
    <property type="evidence" value="ECO:0007669"/>
    <property type="project" value="TreeGrafter"/>
</dbReference>
<protein>
    <recommendedName>
        <fullName evidence="6">Protease</fullName>
    </recommendedName>
</protein>
<dbReference type="InterPro" id="IPR029045">
    <property type="entry name" value="ClpP/crotonase-like_dom_sf"/>
</dbReference>
<dbReference type="CDD" id="cd07016">
    <property type="entry name" value="S14_ClpP_1"/>
    <property type="match status" value="1"/>
</dbReference>
<sequence length="246" mass="28769">MSFLKTSGHKRRHHQYEMKLKRRRLNPTPYNGDSSEEEDDEDEEELDPEKIREMIRTKMGDLFGNKEEERSKGKINHIYFDDDVTKRSCRQLINKIEDLNIKLGKMQCEYDLDSSPRIYLHINSYGGSVYAAFTVIDAIRRSKIPIVTIIEGGSASAATLISVFGAERWITQHGYMLIHQLSSSCWGKMNEIEDEYHNLKELMDDIYAIYEEKTSLTHEQLVDLTKHDRWWNSKQCLECGLVDKII</sequence>
<name>A0A6C0BLA4_9ZZZZ</name>
<organism evidence="5">
    <name type="scientific">viral metagenome</name>
    <dbReference type="NCBI Taxonomy" id="1070528"/>
    <lineage>
        <taxon>unclassified sequences</taxon>
        <taxon>metagenomes</taxon>
        <taxon>organismal metagenomes</taxon>
    </lineage>
</organism>
<accession>A0A6C0BLA4</accession>